<dbReference type="GO" id="GO:0016787">
    <property type="term" value="F:hydrolase activity"/>
    <property type="evidence" value="ECO:0007669"/>
    <property type="project" value="UniProtKB-KW"/>
</dbReference>
<evidence type="ECO:0000256" key="3">
    <source>
        <dbReference type="SAM" id="Phobius"/>
    </source>
</evidence>
<keyword evidence="3" id="KW-0812">Transmembrane</keyword>
<keyword evidence="5" id="KW-1185">Reference proteome</keyword>
<dbReference type="OrthoDB" id="5242879at2"/>
<reference evidence="4 5" key="1">
    <citation type="submission" date="2016-10" db="EMBL/GenBank/DDBJ databases">
        <authorList>
            <person name="de Groot N.N."/>
        </authorList>
    </citation>
    <scope>NUCLEOTIDE SEQUENCE [LARGE SCALE GENOMIC DNA]</scope>
    <source>
        <strain evidence="4 5">CGMCC 4.6858</strain>
    </source>
</reference>
<feature type="transmembrane region" description="Helical" evidence="3">
    <location>
        <begin position="55"/>
        <end position="76"/>
    </location>
</feature>
<sequence>MTTTMSGPDSPVTEPTPSSAPQRRADSKPPRPPRAPRPARAARPQDAKVAGVSSAVTMVALVTCWVFLQMLVLGGLSHERSQDLLYRDFRGQLANLTAPMGDQPIDPGTPVALVQVPAIGMDEVVVEGTASGDLLAGPGHVRSSVLPGQDGESVLMGRGASYGAPFGEIGDLQAGDPITVTVGQGVKTFTVLGVRRAGDPEPQPRPAGTARLTLISAEGEGRLAALSPGEVVYVDAEAPEAFGAPAGRPAGVPAAEKPMATDRSSALPLLSLCLALLLALTLAVVAARQRYSAVLVWVVATPVALALAWQTTDVVMRLLPNLV</sequence>
<dbReference type="CDD" id="cd05830">
    <property type="entry name" value="Sortase_E"/>
    <property type="match status" value="1"/>
</dbReference>
<proteinExistence type="predicted"/>
<dbReference type="STRING" id="1045774.SAMN05421872_10963"/>
<dbReference type="Pfam" id="PF04203">
    <property type="entry name" value="Sortase"/>
    <property type="match status" value="1"/>
</dbReference>
<protein>
    <submittedName>
        <fullName evidence="4">LPXTG-site transpeptidase (Sortase) family protein</fullName>
    </submittedName>
</protein>
<evidence type="ECO:0000256" key="1">
    <source>
        <dbReference type="ARBA" id="ARBA00022801"/>
    </source>
</evidence>
<gene>
    <name evidence="4" type="ORF">SAMN05421872_10963</name>
</gene>
<evidence type="ECO:0000256" key="2">
    <source>
        <dbReference type="SAM" id="MobiDB-lite"/>
    </source>
</evidence>
<feature type="compositionally biased region" description="Polar residues" evidence="2">
    <location>
        <begin position="1"/>
        <end position="21"/>
    </location>
</feature>
<dbReference type="AlphaFoldDB" id="A0A1G6VWS8"/>
<dbReference type="InterPro" id="IPR023365">
    <property type="entry name" value="Sortase_dom-sf"/>
</dbReference>
<dbReference type="InterPro" id="IPR042003">
    <property type="entry name" value="Sortase_E"/>
</dbReference>
<dbReference type="InterPro" id="IPR005754">
    <property type="entry name" value="Sortase"/>
</dbReference>
<evidence type="ECO:0000313" key="4">
    <source>
        <dbReference type="EMBL" id="SDD57437.1"/>
    </source>
</evidence>
<accession>A0A1G6VWS8</accession>
<feature type="region of interest" description="Disordered" evidence="2">
    <location>
        <begin position="1"/>
        <end position="48"/>
    </location>
</feature>
<dbReference type="EMBL" id="FMZM01000009">
    <property type="protein sequence ID" value="SDD57437.1"/>
    <property type="molecule type" value="Genomic_DNA"/>
</dbReference>
<feature type="transmembrane region" description="Helical" evidence="3">
    <location>
        <begin position="266"/>
        <end position="285"/>
    </location>
</feature>
<dbReference type="RefSeq" id="WP_090858630.1">
    <property type="nucleotide sequence ID" value="NZ_FMZM01000009.1"/>
</dbReference>
<dbReference type="Proteomes" id="UP000199034">
    <property type="component" value="Unassembled WGS sequence"/>
</dbReference>
<keyword evidence="1" id="KW-0378">Hydrolase</keyword>
<dbReference type="SUPFAM" id="SSF63817">
    <property type="entry name" value="Sortase"/>
    <property type="match status" value="1"/>
</dbReference>
<dbReference type="Gene3D" id="2.40.260.10">
    <property type="entry name" value="Sortase"/>
    <property type="match status" value="1"/>
</dbReference>
<keyword evidence="3" id="KW-0472">Membrane</keyword>
<keyword evidence="3" id="KW-1133">Transmembrane helix</keyword>
<evidence type="ECO:0000313" key="5">
    <source>
        <dbReference type="Proteomes" id="UP000199034"/>
    </source>
</evidence>
<name>A0A1G6VWS8_9ACTN</name>
<feature type="transmembrane region" description="Helical" evidence="3">
    <location>
        <begin position="291"/>
        <end position="309"/>
    </location>
</feature>
<organism evidence="4 5">
    <name type="scientific">Nocardioides lianchengensis</name>
    <dbReference type="NCBI Taxonomy" id="1045774"/>
    <lineage>
        <taxon>Bacteria</taxon>
        <taxon>Bacillati</taxon>
        <taxon>Actinomycetota</taxon>
        <taxon>Actinomycetes</taxon>
        <taxon>Propionibacteriales</taxon>
        <taxon>Nocardioidaceae</taxon>
        <taxon>Nocardioides</taxon>
    </lineage>
</organism>